<reference evidence="3 4" key="1">
    <citation type="submission" date="2020-07" db="EMBL/GenBank/DDBJ databases">
        <title>Sequencing the genomes of 1000 actinobacteria strains.</title>
        <authorList>
            <person name="Klenk H.-P."/>
        </authorList>
    </citation>
    <scope>NUCLEOTIDE SEQUENCE [LARGE SCALE GENOMIC DNA]</scope>
    <source>
        <strain evidence="3 4">DSM 26341</strain>
    </source>
</reference>
<accession>A0A7Z0D1N5</accession>
<organism evidence="3 4">
    <name type="scientific">Spelaeicoccus albus</name>
    <dbReference type="NCBI Taxonomy" id="1280376"/>
    <lineage>
        <taxon>Bacteria</taxon>
        <taxon>Bacillati</taxon>
        <taxon>Actinomycetota</taxon>
        <taxon>Actinomycetes</taxon>
        <taxon>Micrococcales</taxon>
        <taxon>Brevibacteriaceae</taxon>
        <taxon>Spelaeicoccus</taxon>
    </lineage>
</organism>
<dbReference type="Proteomes" id="UP000539111">
    <property type="component" value="Unassembled WGS sequence"/>
</dbReference>
<sequence length="168" mass="17916">MSNLPDETPRIPVQPDHPPVNRSTIDPLPNNGPAPINPIVPAPAEPSTPAPPLVTIGDITVTREAVITPVGTVPLHRAQFTFSDMSRTDRVTPAWAIVLAIIGFFFFLLGLLFLLAKEERTSGAVQVIVTGPGFMHTFQTPVASSAIVRDFAGRVNYASSLAASARAR</sequence>
<evidence type="ECO:0000313" key="3">
    <source>
        <dbReference type="EMBL" id="NYI67388.1"/>
    </source>
</evidence>
<keyword evidence="4" id="KW-1185">Reference proteome</keyword>
<protein>
    <submittedName>
        <fullName evidence="3">Uncharacterized protein</fullName>
    </submittedName>
</protein>
<feature type="transmembrane region" description="Helical" evidence="2">
    <location>
        <begin position="94"/>
        <end position="116"/>
    </location>
</feature>
<dbReference type="RefSeq" id="WP_218852329.1">
    <property type="nucleotide sequence ID" value="NZ_JACBZP010000001.1"/>
</dbReference>
<name>A0A7Z0D1N5_9MICO</name>
<keyword evidence="2" id="KW-1133">Transmembrane helix</keyword>
<evidence type="ECO:0000256" key="2">
    <source>
        <dbReference type="SAM" id="Phobius"/>
    </source>
</evidence>
<evidence type="ECO:0000256" key="1">
    <source>
        <dbReference type="SAM" id="MobiDB-lite"/>
    </source>
</evidence>
<dbReference type="AlphaFoldDB" id="A0A7Z0D1N5"/>
<evidence type="ECO:0000313" key="4">
    <source>
        <dbReference type="Proteomes" id="UP000539111"/>
    </source>
</evidence>
<comment type="caution">
    <text evidence="3">The sequence shown here is derived from an EMBL/GenBank/DDBJ whole genome shotgun (WGS) entry which is preliminary data.</text>
</comment>
<feature type="compositionally biased region" description="Pro residues" evidence="1">
    <location>
        <begin position="30"/>
        <end position="47"/>
    </location>
</feature>
<proteinExistence type="predicted"/>
<keyword evidence="2" id="KW-0472">Membrane</keyword>
<gene>
    <name evidence="3" type="ORF">BJY26_001694</name>
</gene>
<feature type="region of interest" description="Disordered" evidence="1">
    <location>
        <begin position="1"/>
        <end position="47"/>
    </location>
</feature>
<keyword evidence="2" id="KW-0812">Transmembrane</keyword>
<dbReference type="EMBL" id="JACBZP010000001">
    <property type="protein sequence ID" value="NYI67388.1"/>
    <property type="molecule type" value="Genomic_DNA"/>
</dbReference>